<dbReference type="AlphaFoldDB" id="H2XLP6"/>
<dbReference type="Ensembl" id="ENSCINT00000031870.1">
    <property type="protein sequence ID" value="ENSCINP00000030578.1"/>
    <property type="gene ID" value="ENSCING00000023480.1"/>
</dbReference>
<protein>
    <submittedName>
        <fullName evidence="1">Uncharacterized protein</fullName>
    </submittedName>
</protein>
<sequence>MSAARKQTNMVINRQESKLKFLHTFLNSLNNLTQQLLVATQY</sequence>
<evidence type="ECO:0000313" key="1">
    <source>
        <dbReference type="Ensembl" id="ENSCINP00000030578.1"/>
    </source>
</evidence>
<reference evidence="1" key="4">
    <citation type="submission" date="2025-09" db="UniProtKB">
        <authorList>
            <consortium name="Ensembl"/>
        </authorList>
    </citation>
    <scope>IDENTIFICATION</scope>
</reference>
<dbReference type="InParanoid" id="H2XLP6"/>
<reference evidence="2" key="1">
    <citation type="journal article" date="2002" name="Science">
        <title>The draft genome of Ciona intestinalis: insights into chordate and vertebrate origins.</title>
        <authorList>
            <person name="Dehal P."/>
            <person name="Satou Y."/>
            <person name="Campbell R.K."/>
            <person name="Chapman J."/>
            <person name="Degnan B."/>
            <person name="De Tomaso A."/>
            <person name="Davidson B."/>
            <person name="Di Gregorio A."/>
            <person name="Gelpke M."/>
            <person name="Goodstein D.M."/>
            <person name="Harafuji N."/>
            <person name="Hastings K.E."/>
            <person name="Ho I."/>
            <person name="Hotta K."/>
            <person name="Huang W."/>
            <person name="Kawashima T."/>
            <person name="Lemaire P."/>
            <person name="Martinez D."/>
            <person name="Meinertzhagen I.A."/>
            <person name="Necula S."/>
            <person name="Nonaka M."/>
            <person name="Putnam N."/>
            <person name="Rash S."/>
            <person name="Saiga H."/>
            <person name="Satake M."/>
            <person name="Terry A."/>
            <person name="Yamada L."/>
            <person name="Wang H.G."/>
            <person name="Awazu S."/>
            <person name="Azumi K."/>
            <person name="Boore J."/>
            <person name="Branno M."/>
            <person name="Chin-Bow S."/>
            <person name="DeSantis R."/>
            <person name="Doyle S."/>
            <person name="Francino P."/>
            <person name="Keys D.N."/>
            <person name="Haga S."/>
            <person name="Hayashi H."/>
            <person name="Hino K."/>
            <person name="Imai K.S."/>
            <person name="Inaba K."/>
            <person name="Kano S."/>
            <person name="Kobayashi K."/>
            <person name="Kobayashi M."/>
            <person name="Lee B.I."/>
            <person name="Makabe K.W."/>
            <person name="Manohar C."/>
            <person name="Matassi G."/>
            <person name="Medina M."/>
            <person name="Mochizuki Y."/>
            <person name="Mount S."/>
            <person name="Morishita T."/>
            <person name="Miura S."/>
            <person name="Nakayama A."/>
            <person name="Nishizaka S."/>
            <person name="Nomoto H."/>
            <person name="Ohta F."/>
            <person name="Oishi K."/>
            <person name="Rigoutsos I."/>
            <person name="Sano M."/>
            <person name="Sasaki A."/>
            <person name="Sasakura Y."/>
            <person name="Shoguchi E."/>
            <person name="Shin-i T."/>
            <person name="Spagnuolo A."/>
            <person name="Stainier D."/>
            <person name="Suzuki M.M."/>
            <person name="Tassy O."/>
            <person name="Takatori N."/>
            <person name="Tokuoka M."/>
            <person name="Yagi K."/>
            <person name="Yoshizaki F."/>
            <person name="Wada S."/>
            <person name="Zhang C."/>
            <person name="Hyatt P.D."/>
            <person name="Larimer F."/>
            <person name="Detter C."/>
            <person name="Doggett N."/>
            <person name="Glavina T."/>
            <person name="Hawkins T."/>
            <person name="Richardson P."/>
            <person name="Lucas S."/>
            <person name="Kohara Y."/>
            <person name="Levine M."/>
            <person name="Satoh N."/>
            <person name="Rokhsar D.S."/>
        </authorList>
    </citation>
    <scope>NUCLEOTIDE SEQUENCE [LARGE SCALE GENOMIC DNA]</scope>
</reference>
<reference evidence="1" key="3">
    <citation type="submission" date="2025-08" db="UniProtKB">
        <authorList>
            <consortium name="Ensembl"/>
        </authorList>
    </citation>
    <scope>IDENTIFICATION</scope>
</reference>
<organism evidence="1 2">
    <name type="scientific">Ciona intestinalis</name>
    <name type="common">Transparent sea squirt</name>
    <name type="synonym">Ascidia intestinalis</name>
    <dbReference type="NCBI Taxonomy" id="7719"/>
    <lineage>
        <taxon>Eukaryota</taxon>
        <taxon>Metazoa</taxon>
        <taxon>Chordata</taxon>
        <taxon>Tunicata</taxon>
        <taxon>Ascidiacea</taxon>
        <taxon>Phlebobranchia</taxon>
        <taxon>Cionidae</taxon>
        <taxon>Ciona</taxon>
    </lineage>
</organism>
<dbReference type="HOGENOM" id="CLU_3260239_0_0_1"/>
<dbReference type="EMBL" id="EAAA01001592">
    <property type="status" value="NOT_ANNOTATED_CDS"/>
    <property type="molecule type" value="Genomic_DNA"/>
</dbReference>
<reference evidence="1" key="2">
    <citation type="journal article" date="2008" name="Genome Biol.">
        <title>Improved genome assembly and evidence-based global gene model set for the chordate Ciona intestinalis: new insight into intron and operon populations.</title>
        <authorList>
            <person name="Satou Y."/>
            <person name="Mineta K."/>
            <person name="Ogasawara M."/>
            <person name="Sasakura Y."/>
            <person name="Shoguchi E."/>
            <person name="Ueno K."/>
            <person name="Yamada L."/>
            <person name="Matsumoto J."/>
            <person name="Wasserscheid J."/>
            <person name="Dewar K."/>
            <person name="Wiley G.B."/>
            <person name="Macmil S.L."/>
            <person name="Roe B.A."/>
            <person name="Zeller R.W."/>
            <person name="Hastings K.E."/>
            <person name="Lemaire P."/>
            <person name="Lindquist E."/>
            <person name="Endo T."/>
            <person name="Hotta K."/>
            <person name="Inaba K."/>
        </authorList>
    </citation>
    <scope>NUCLEOTIDE SEQUENCE [LARGE SCALE GENOMIC DNA]</scope>
    <source>
        <strain evidence="1">wild type</strain>
    </source>
</reference>
<evidence type="ECO:0000313" key="2">
    <source>
        <dbReference type="Proteomes" id="UP000008144"/>
    </source>
</evidence>
<keyword evidence="2" id="KW-1185">Reference proteome</keyword>
<name>H2XLP6_CIOIN</name>
<dbReference type="Proteomes" id="UP000008144">
    <property type="component" value="Chromosome 2"/>
</dbReference>
<accession>H2XLP6</accession>
<proteinExistence type="predicted"/>